<dbReference type="PANTHER" id="PTHR11567">
    <property type="entry name" value="ACID PHOSPHATASE-RELATED"/>
    <property type="match status" value="1"/>
</dbReference>
<feature type="chain" id="PRO_5020546979" description="Acid phosphatase" evidence="3">
    <location>
        <begin position="22"/>
        <end position="479"/>
    </location>
</feature>
<organism evidence="4 5">
    <name type="scientific">Cryomyces minteri</name>
    <dbReference type="NCBI Taxonomy" id="331657"/>
    <lineage>
        <taxon>Eukaryota</taxon>
        <taxon>Fungi</taxon>
        <taxon>Dikarya</taxon>
        <taxon>Ascomycota</taxon>
        <taxon>Pezizomycotina</taxon>
        <taxon>Dothideomycetes</taxon>
        <taxon>Dothideomycetes incertae sedis</taxon>
        <taxon>Cryomyces</taxon>
    </lineage>
</organism>
<proteinExistence type="inferred from homology"/>
<dbReference type="Proteomes" id="UP000308768">
    <property type="component" value="Unassembled WGS sequence"/>
</dbReference>
<reference evidence="4 5" key="1">
    <citation type="submission" date="2017-03" db="EMBL/GenBank/DDBJ databases">
        <title>Genomes of endolithic fungi from Antarctica.</title>
        <authorList>
            <person name="Coleine C."/>
            <person name="Masonjones S."/>
            <person name="Stajich J.E."/>
        </authorList>
    </citation>
    <scope>NUCLEOTIDE SEQUENCE [LARGE SCALE GENOMIC DNA]</scope>
    <source>
        <strain evidence="4 5">CCFEE 5187</strain>
    </source>
</reference>
<feature type="signal peptide" evidence="3">
    <location>
        <begin position="1"/>
        <end position="21"/>
    </location>
</feature>
<name>A0A4U0XHL7_9PEZI</name>
<evidence type="ECO:0000256" key="3">
    <source>
        <dbReference type="SAM" id="SignalP"/>
    </source>
</evidence>
<protein>
    <recommendedName>
        <fullName evidence="6">Acid phosphatase</fullName>
    </recommendedName>
</protein>
<dbReference type="STRING" id="331657.A0A4U0XHL7"/>
<dbReference type="InterPro" id="IPR000560">
    <property type="entry name" value="His_Pase_clade-2"/>
</dbReference>
<dbReference type="EMBL" id="NAJN01000285">
    <property type="protein sequence ID" value="TKA75556.1"/>
    <property type="molecule type" value="Genomic_DNA"/>
</dbReference>
<dbReference type="AlphaFoldDB" id="A0A4U0XHL7"/>
<dbReference type="CDD" id="cd07061">
    <property type="entry name" value="HP_HAP_like"/>
    <property type="match status" value="1"/>
</dbReference>
<feature type="transmembrane region" description="Helical" evidence="2">
    <location>
        <begin position="429"/>
        <end position="453"/>
    </location>
</feature>
<keyword evidence="3" id="KW-0732">Signal</keyword>
<dbReference type="OrthoDB" id="258392at2759"/>
<keyword evidence="2" id="KW-1133">Transmembrane helix</keyword>
<gene>
    <name evidence="4" type="ORF">B0A49_03590</name>
</gene>
<dbReference type="GO" id="GO:0016791">
    <property type="term" value="F:phosphatase activity"/>
    <property type="evidence" value="ECO:0007669"/>
    <property type="project" value="TreeGrafter"/>
</dbReference>
<evidence type="ECO:0000313" key="5">
    <source>
        <dbReference type="Proteomes" id="UP000308768"/>
    </source>
</evidence>
<comment type="caution">
    <text evidence="4">The sequence shown here is derived from an EMBL/GenBank/DDBJ whole genome shotgun (WGS) entry which is preliminary data.</text>
</comment>
<dbReference type="SUPFAM" id="SSF53254">
    <property type="entry name" value="Phosphoglycerate mutase-like"/>
    <property type="match status" value="1"/>
</dbReference>
<sequence>MLFPQLAALALSLSLIPLSHAAETVLGVYMFHRHGDRTPKSTPPANLTALGYSQVYTSGQYYRNRYIAANAALKINGINTDIVKQSQIAVSAPSDVVLQNSAQAFLQGLYPPVGSALGTQTLRDGTNVTAPLNGYQLIPVALVTSGSGSEDNGWLQDASNCANAETSSNNYFSSAEYQATLAATNDFYKSIAPAVNRTFTDSRISYKNAYIIYDLLHVAEIHNATIQSADLLTPETLFQLQTRADQHEWALAYNASDNMRAIGGMTLAAEVVDFLNKTITSQGKNKINVQFGAYASFLSFFGLAGLPAVNPDFYGVTDYASAMTFELFTNGPAAPFPAASDLQVRFLFHNGTTNATNEPVAYPLFGQLNLAIPWNDFVTGMSKFSVGTTERWCTACGNTTGICAPFPQAPSSGSAGSAQSKQGSGMSNAVAGVIGAFVTLAVILGIQALILLLGGLRVVNKRMLAHPVMQRESVELGKM</sequence>
<evidence type="ECO:0000256" key="1">
    <source>
        <dbReference type="ARBA" id="ARBA00005375"/>
    </source>
</evidence>
<dbReference type="InterPro" id="IPR050645">
    <property type="entry name" value="Histidine_acid_phosphatase"/>
</dbReference>
<accession>A0A4U0XHL7</accession>
<keyword evidence="2" id="KW-0812">Transmembrane</keyword>
<keyword evidence="5" id="KW-1185">Reference proteome</keyword>
<dbReference type="InterPro" id="IPR029033">
    <property type="entry name" value="His_PPase_superfam"/>
</dbReference>
<keyword evidence="2" id="KW-0472">Membrane</keyword>
<evidence type="ECO:0000256" key="2">
    <source>
        <dbReference type="SAM" id="Phobius"/>
    </source>
</evidence>
<comment type="similarity">
    <text evidence="1">Belongs to the histidine acid phosphatase family.</text>
</comment>
<evidence type="ECO:0008006" key="6">
    <source>
        <dbReference type="Google" id="ProtNLM"/>
    </source>
</evidence>
<dbReference type="Gene3D" id="3.40.50.1240">
    <property type="entry name" value="Phosphoglycerate mutase-like"/>
    <property type="match status" value="1"/>
</dbReference>
<dbReference type="Pfam" id="PF00328">
    <property type="entry name" value="His_Phos_2"/>
    <property type="match status" value="1"/>
</dbReference>
<evidence type="ECO:0000313" key="4">
    <source>
        <dbReference type="EMBL" id="TKA75556.1"/>
    </source>
</evidence>
<dbReference type="PANTHER" id="PTHR11567:SF142">
    <property type="entry name" value="PHOSPHOGLYCERATE MUTASE-LIKE PROTEIN"/>
    <property type="match status" value="1"/>
</dbReference>